<dbReference type="InterPro" id="IPR051055">
    <property type="entry name" value="PIF1_helicase"/>
</dbReference>
<organism evidence="1 2">
    <name type="scientific">Fomitopsis schrenkii</name>
    <name type="common">Brown rot fungus</name>
    <dbReference type="NCBI Taxonomy" id="2126942"/>
    <lineage>
        <taxon>Eukaryota</taxon>
        <taxon>Fungi</taxon>
        <taxon>Dikarya</taxon>
        <taxon>Basidiomycota</taxon>
        <taxon>Agaricomycotina</taxon>
        <taxon>Agaricomycetes</taxon>
        <taxon>Polyporales</taxon>
        <taxon>Fomitopsis</taxon>
    </lineage>
</organism>
<evidence type="ECO:0000313" key="2">
    <source>
        <dbReference type="Proteomes" id="UP000015241"/>
    </source>
</evidence>
<dbReference type="AlphaFoldDB" id="S8DM73"/>
<dbReference type="OrthoDB" id="432234at2759"/>
<protein>
    <recommendedName>
        <fullName evidence="3">ATP-dependent DNA helicase</fullName>
    </recommendedName>
</protein>
<dbReference type="Proteomes" id="UP000015241">
    <property type="component" value="Unassembled WGS sequence"/>
</dbReference>
<dbReference type="InParanoid" id="S8DM73"/>
<evidence type="ECO:0008006" key="3">
    <source>
        <dbReference type="Google" id="ProtNLM"/>
    </source>
</evidence>
<sequence>MVDCNHFYNISARLCRIFNNDGQPFGGKNMIFAGDFAQLEPPGSGYSLYSSKVSSTRHTTGSWRQQEASLGKATWHQVITVVILWQNMRQKSQTVDDVKFRKLLENLRYKACTMADVNFLKARVAGRSKGKPHLSDPNFRNVSMILSYNSHRDKINELGAARFAKDTGQTLHTFYSSDHFASPDEMNGKKKGKRHAEVKHNMDTIHPHLQEQLWALPHKDTNNHPGKLSLCVGLPVMIKANEATECNVTNGAEAVVVGWESSPLTKDKKMLEVVFVKLTASPTLIKLDGLPDNVVPIAAHNMKISCLMPNDHTLSIHRNQVPLIPNFAMTDFSSQGRTRPHNVIDLQNCRNHQSVYTCLSRGSTYQGTIIVQGFDHSKFMGGLTGWLRQ</sequence>
<feature type="non-terminal residue" evidence="1">
    <location>
        <position position="389"/>
    </location>
</feature>
<name>S8DM73_FOMSC</name>
<accession>S8DM73</accession>
<proteinExistence type="predicted"/>
<dbReference type="InterPro" id="IPR027417">
    <property type="entry name" value="P-loop_NTPase"/>
</dbReference>
<evidence type="ECO:0000313" key="1">
    <source>
        <dbReference type="EMBL" id="EPS93727.1"/>
    </source>
</evidence>
<dbReference type="SUPFAM" id="SSF52540">
    <property type="entry name" value="P-loop containing nucleoside triphosphate hydrolases"/>
    <property type="match status" value="1"/>
</dbReference>
<dbReference type="STRING" id="743788.S8DM73"/>
<reference evidence="1 2" key="1">
    <citation type="journal article" date="2012" name="Science">
        <title>The Paleozoic origin of enzymatic lignin decomposition reconstructed from 31 fungal genomes.</title>
        <authorList>
            <person name="Floudas D."/>
            <person name="Binder M."/>
            <person name="Riley R."/>
            <person name="Barry K."/>
            <person name="Blanchette R.A."/>
            <person name="Henrissat B."/>
            <person name="Martinez A.T."/>
            <person name="Otillar R."/>
            <person name="Spatafora J.W."/>
            <person name="Yadav J.S."/>
            <person name="Aerts A."/>
            <person name="Benoit I."/>
            <person name="Boyd A."/>
            <person name="Carlson A."/>
            <person name="Copeland A."/>
            <person name="Coutinho P.M."/>
            <person name="de Vries R.P."/>
            <person name="Ferreira P."/>
            <person name="Findley K."/>
            <person name="Foster B."/>
            <person name="Gaskell J."/>
            <person name="Glotzer D."/>
            <person name="Gorecki P."/>
            <person name="Heitman J."/>
            <person name="Hesse C."/>
            <person name="Hori C."/>
            <person name="Igarashi K."/>
            <person name="Jurgens J.A."/>
            <person name="Kallen N."/>
            <person name="Kersten P."/>
            <person name="Kohler A."/>
            <person name="Kuees U."/>
            <person name="Kumar T.K.A."/>
            <person name="Kuo A."/>
            <person name="LaButti K."/>
            <person name="Larrondo L.F."/>
            <person name="Lindquist E."/>
            <person name="Ling A."/>
            <person name="Lombard V."/>
            <person name="Lucas S."/>
            <person name="Lundell T."/>
            <person name="Martin R."/>
            <person name="McLaughlin D.J."/>
            <person name="Morgenstern I."/>
            <person name="Morin E."/>
            <person name="Murat C."/>
            <person name="Nagy L.G."/>
            <person name="Nolan M."/>
            <person name="Ohm R.A."/>
            <person name="Patyshakuliyeva A."/>
            <person name="Rokas A."/>
            <person name="Ruiz-Duenas F.J."/>
            <person name="Sabat G."/>
            <person name="Salamov A."/>
            <person name="Samejima M."/>
            <person name="Schmutz J."/>
            <person name="Slot J.C."/>
            <person name="St John F."/>
            <person name="Stenlid J."/>
            <person name="Sun H."/>
            <person name="Sun S."/>
            <person name="Syed K."/>
            <person name="Tsang A."/>
            <person name="Wiebenga A."/>
            <person name="Young D."/>
            <person name="Pisabarro A."/>
            <person name="Eastwood D.C."/>
            <person name="Martin F."/>
            <person name="Cullen D."/>
            <person name="Grigoriev I.V."/>
            <person name="Hibbett D.S."/>
        </authorList>
    </citation>
    <scope>NUCLEOTIDE SEQUENCE</scope>
    <source>
        <strain evidence="2">FP-58527</strain>
    </source>
</reference>
<dbReference type="HOGENOM" id="CLU_043173_1_0_1"/>
<gene>
    <name evidence="1" type="ORF">FOMPIDRAFT_1135648</name>
</gene>
<dbReference type="PANTHER" id="PTHR47642">
    <property type="entry name" value="ATP-DEPENDENT DNA HELICASE"/>
    <property type="match status" value="1"/>
</dbReference>
<dbReference type="EMBL" id="KE504259">
    <property type="protein sequence ID" value="EPS93727.1"/>
    <property type="molecule type" value="Genomic_DNA"/>
</dbReference>
<dbReference type="eggNOG" id="KOG0987">
    <property type="taxonomic scope" value="Eukaryota"/>
</dbReference>
<keyword evidence="2" id="KW-1185">Reference proteome</keyword>
<dbReference type="PANTHER" id="PTHR47642:SF6">
    <property type="entry name" value="ATP-DEPENDENT DNA HELICASE"/>
    <property type="match status" value="1"/>
</dbReference>